<name>A0A6L2LE98_TANCI</name>
<evidence type="ECO:0000313" key="1">
    <source>
        <dbReference type="EMBL" id="GEU60131.1"/>
    </source>
</evidence>
<gene>
    <name evidence="1" type="ORF">Tci_032109</name>
</gene>
<dbReference type="EMBL" id="BKCJ010004286">
    <property type="protein sequence ID" value="GEU60131.1"/>
    <property type="molecule type" value="Genomic_DNA"/>
</dbReference>
<sequence length="112" mass="12323">MFTNTIFKPTNFHLSVFVTYVAVFDLLKHWTSTGLSSRGKIDQPCPTSSTVIAGCPATAACSLPVPNRNMPKKEKKKKALAQVMNVQITANEVRNFCRQNLHLITSGLSEAN</sequence>
<proteinExistence type="predicted"/>
<reference evidence="1" key="1">
    <citation type="journal article" date="2019" name="Sci. Rep.">
        <title>Draft genome of Tanacetum cinerariifolium, the natural source of mosquito coil.</title>
        <authorList>
            <person name="Yamashiro T."/>
            <person name="Shiraishi A."/>
            <person name="Satake H."/>
            <person name="Nakayama K."/>
        </authorList>
    </citation>
    <scope>NUCLEOTIDE SEQUENCE</scope>
</reference>
<dbReference type="AlphaFoldDB" id="A0A6L2LE98"/>
<accession>A0A6L2LE98</accession>
<organism evidence="1">
    <name type="scientific">Tanacetum cinerariifolium</name>
    <name type="common">Dalmatian daisy</name>
    <name type="synonym">Chrysanthemum cinerariifolium</name>
    <dbReference type="NCBI Taxonomy" id="118510"/>
    <lineage>
        <taxon>Eukaryota</taxon>
        <taxon>Viridiplantae</taxon>
        <taxon>Streptophyta</taxon>
        <taxon>Embryophyta</taxon>
        <taxon>Tracheophyta</taxon>
        <taxon>Spermatophyta</taxon>
        <taxon>Magnoliopsida</taxon>
        <taxon>eudicotyledons</taxon>
        <taxon>Gunneridae</taxon>
        <taxon>Pentapetalae</taxon>
        <taxon>asterids</taxon>
        <taxon>campanulids</taxon>
        <taxon>Asterales</taxon>
        <taxon>Asteraceae</taxon>
        <taxon>Asteroideae</taxon>
        <taxon>Anthemideae</taxon>
        <taxon>Anthemidinae</taxon>
        <taxon>Tanacetum</taxon>
    </lineage>
</organism>
<comment type="caution">
    <text evidence="1">The sequence shown here is derived from an EMBL/GenBank/DDBJ whole genome shotgun (WGS) entry which is preliminary data.</text>
</comment>
<protein>
    <submittedName>
        <fullName evidence="1">Uncharacterized protein</fullName>
    </submittedName>
</protein>